<dbReference type="InterPro" id="IPR012349">
    <property type="entry name" value="Split_barrel_FMN-bd"/>
</dbReference>
<name>A0ABP3NJQ7_SACER</name>
<organism evidence="4 5">
    <name type="scientific">Saccharopolyspora erythraea</name>
    <name type="common">Streptomyces erythraeus</name>
    <dbReference type="NCBI Taxonomy" id="1836"/>
    <lineage>
        <taxon>Bacteria</taxon>
        <taxon>Bacillati</taxon>
        <taxon>Actinomycetota</taxon>
        <taxon>Actinomycetes</taxon>
        <taxon>Pseudonocardiales</taxon>
        <taxon>Pseudonocardiaceae</taxon>
        <taxon>Saccharopolyspora</taxon>
    </lineage>
</organism>
<evidence type="ECO:0000313" key="5">
    <source>
        <dbReference type="Proteomes" id="UP001500729"/>
    </source>
</evidence>
<comment type="caution">
    <text evidence="4">The sequence shown here is derived from an EMBL/GenBank/DDBJ whole genome shotgun (WGS) entry which is preliminary data.</text>
</comment>
<dbReference type="InterPro" id="IPR002563">
    <property type="entry name" value="Flavin_Rdtase-like_dom"/>
</dbReference>
<sequence>MTMSSQTIEPRHFRDVMGHLPTGVVVVAGREVGTGKPAGLIVGTFQSLSLDPALVTFSVARTSSSWPKIRPAEYFSASVLADGQNDVCRALSSKTDDKFAAVDWHESADGTPKISGAHAWIDCRTVQELEGGDHVIVIAEVLRLDSGGGQPLVFHRGKLGGYRTLQL</sequence>
<keyword evidence="2" id="KW-0560">Oxidoreductase</keyword>
<protein>
    <submittedName>
        <fullName evidence="4">Flavin reductase family protein</fullName>
    </submittedName>
</protein>
<dbReference type="RefSeq" id="WP_009947815.1">
    <property type="nucleotide sequence ID" value="NZ_BAAAGS010000041.1"/>
</dbReference>
<accession>A0ABP3NJQ7</accession>
<dbReference type="PANTHER" id="PTHR30466">
    <property type="entry name" value="FLAVIN REDUCTASE"/>
    <property type="match status" value="1"/>
</dbReference>
<dbReference type="EMBL" id="BAAAGS010000041">
    <property type="protein sequence ID" value="GAA0546220.1"/>
    <property type="molecule type" value="Genomic_DNA"/>
</dbReference>
<dbReference type="PANTHER" id="PTHR30466:SF11">
    <property type="entry name" value="FLAVIN-DEPENDENT MONOOXYGENASE, REDUCTASE SUBUNIT HSAB"/>
    <property type="match status" value="1"/>
</dbReference>
<dbReference type="Proteomes" id="UP001500729">
    <property type="component" value="Unassembled WGS sequence"/>
</dbReference>
<reference evidence="5" key="1">
    <citation type="journal article" date="2019" name="Int. J. Syst. Evol. Microbiol.">
        <title>The Global Catalogue of Microorganisms (GCM) 10K type strain sequencing project: providing services to taxonomists for standard genome sequencing and annotation.</title>
        <authorList>
            <consortium name="The Broad Institute Genomics Platform"/>
            <consortium name="The Broad Institute Genome Sequencing Center for Infectious Disease"/>
            <person name="Wu L."/>
            <person name="Ma J."/>
        </authorList>
    </citation>
    <scope>NUCLEOTIDE SEQUENCE [LARGE SCALE GENOMIC DNA]</scope>
    <source>
        <strain evidence="5">JCM 10303</strain>
    </source>
</reference>
<dbReference type="InterPro" id="IPR050268">
    <property type="entry name" value="NADH-dep_flavin_reductase"/>
</dbReference>
<evidence type="ECO:0000313" key="4">
    <source>
        <dbReference type="EMBL" id="GAA0546220.1"/>
    </source>
</evidence>
<comment type="similarity">
    <text evidence="1">Belongs to the non-flavoprotein flavin reductase family.</text>
</comment>
<dbReference type="Gene3D" id="2.30.110.10">
    <property type="entry name" value="Electron Transport, Fmn-binding Protein, Chain A"/>
    <property type="match status" value="1"/>
</dbReference>
<dbReference type="SMART" id="SM00903">
    <property type="entry name" value="Flavin_Reduct"/>
    <property type="match status" value="1"/>
</dbReference>
<feature type="domain" description="Flavin reductase like" evidence="3">
    <location>
        <begin position="17"/>
        <end position="161"/>
    </location>
</feature>
<evidence type="ECO:0000256" key="2">
    <source>
        <dbReference type="ARBA" id="ARBA00023002"/>
    </source>
</evidence>
<gene>
    <name evidence="4" type="ORF">GCM10009533_51330</name>
</gene>
<evidence type="ECO:0000256" key="1">
    <source>
        <dbReference type="ARBA" id="ARBA00008898"/>
    </source>
</evidence>
<dbReference type="Pfam" id="PF01613">
    <property type="entry name" value="Flavin_Reduct"/>
    <property type="match status" value="1"/>
</dbReference>
<proteinExistence type="inferred from homology"/>
<evidence type="ECO:0000259" key="3">
    <source>
        <dbReference type="SMART" id="SM00903"/>
    </source>
</evidence>
<dbReference type="SUPFAM" id="SSF50475">
    <property type="entry name" value="FMN-binding split barrel"/>
    <property type="match status" value="1"/>
</dbReference>
<keyword evidence="5" id="KW-1185">Reference proteome</keyword>